<dbReference type="EMBL" id="CP008956">
    <property type="protein sequence ID" value="QJQ02857.1"/>
    <property type="molecule type" value="Genomic_DNA"/>
</dbReference>
<proteinExistence type="predicted"/>
<feature type="transmembrane region" description="Helical" evidence="6">
    <location>
        <begin position="40"/>
        <end position="64"/>
    </location>
</feature>
<organism evidence="7 8">
    <name type="scientific">Herbaspirillum rubrisubalbicans Os34</name>
    <dbReference type="NCBI Taxonomy" id="1235827"/>
    <lineage>
        <taxon>Bacteria</taxon>
        <taxon>Pseudomonadati</taxon>
        <taxon>Pseudomonadota</taxon>
        <taxon>Betaproteobacteria</taxon>
        <taxon>Burkholderiales</taxon>
        <taxon>Oxalobacteraceae</taxon>
        <taxon>Herbaspirillum</taxon>
    </lineage>
</organism>
<keyword evidence="4 6" id="KW-1133">Transmembrane helix</keyword>
<dbReference type="GO" id="GO:0015171">
    <property type="term" value="F:amino acid transmembrane transporter activity"/>
    <property type="evidence" value="ECO:0007669"/>
    <property type="project" value="TreeGrafter"/>
</dbReference>
<name>A0A6M3ZW88_9BURK</name>
<dbReference type="RefSeq" id="WP_017452442.1">
    <property type="nucleotide sequence ID" value="NZ_CP008956.1"/>
</dbReference>
<feature type="transmembrane region" description="Helical" evidence="6">
    <location>
        <begin position="185"/>
        <end position="206"/>
    </location>
</feature>
<dbReference type="InterPro" id="IPR001123">
    <property type="entry name" value="LeuE-type"/>
</dbReference>
<comment type="subcellular location">
    <subcellularLocation>
        <location evidence="1">Cell membrane</location>
        <topology evidence="1">Multi-pass membrane protein</topology>
    </subcellularLocation>
</comment>
<dbReference type="AlphaFoldDB" id="A0A6M3ZW88"/>
<evidence type="ECO:0000256" key="6">
    <source>
        <dbReference type="SAM" id="Phobius"/>
    </source>
</evidence>
<feature type="transmembrane region" description="Helical" evidence="6">
    <location>
        <begin position="70"/>
        <end position="90"/>
    </location>
</feature>
<gene>
    <name evidence="7" type="ORF">C798_22285</name>
</gene>
<evidence type="ECO:0000313" key="8">
    <source>
        <dbReference type="Proteomes" id="UP000501648"/>
    </source>
</evidence>
<evidence type="ECO:0000256" key="2">
    <source>
        <dbReference type="ARBA" id="ARBA00022475"/>
    </source>
</evidence>
<dbReference type="PANTHER" id="PTHR30086:SF17">
    <property type="entry name" value="LYSE FAMILY TRANSLOCATOR"/>
    <property type="match status" value="1"/>
</dbReference>
<evidence type="ECO:0000256" key="3">
    <source>
        <dbReference type="ARBA" id="ARBA00022692"/>
    </source>
</evidence>
<keyword evidence="2" id="KW-1003">Cell membrane</keyword>
<keyword evidence="5 6" id="KW-0472">Membrane</keyword>
<feature type="transmembrane region" description="Helical" evidence="6">
    <location>
        <begin position="6"/>
        <end position="28"/>
    </location>
</feature>
<evidence type="ECO:0000313" key="7">
    <source>
        <dbReference type="EMBL" id="QJQ02857.1"/>
    </source>
</evidence>
<evidence type="ECO:0000256" key="1">
    <source>
        <dbReference type="ARBA" id="ARBA00004651"/>
    </source>
</evidence>
<evidence type="ECO:0000256" key="5">
    <source>
        <dbReference type="ARBA" id="ARBA00023136"/>
    </source>
</evidence>
<dbReference type="GO" id="GO:0005886">
    <property type="term" value="C:plasma membrane"/>
    <property type="evidence" value="ECO:0007669"/>
    <property type="project" value="UniProtKB-SubCell"/>
</dbReference>
<feature type="transmembrane region" description="Helical" evidence="6">
    <location>
        <begin position="154"/>
        <end position="173"/>
    </location>
</feature>
<sequence length="210" mass="22104">MFSSEFLLLAGAHLLALASPGPDFLLLVRSSLRHGRGYALAASLGIALANGIYIALAIGGFSVLQENPSLLLAMQWLAALYLAWLGWLFLRASGQAADLCAHLSGGQRVRVSPLGGLGAGFLSAALNPKNGLFYFGLFTVIVAAHTGLQRKLVYGLWMFAAVLAWDAGLVCLIAQRRVVQALTRLLPLIERGAGVLLMVAALALVVGRVA</sequence>
<dbReference type="PANTHER" id="PTHR30086">
    <property type="entry name" value="ARGININE EXPORTER PROTEIN ARGO"/>
    <property type="match status" value="1"/>
</dbReference>
<evidence type="ECO:0000256" key="4">
    <source>
        <dbReference type="ARBA" id="ARBA00022989"/>
    </source>
</evidence>
<dbReference type="Proteomes" id="UP000501648">
    <property type="component" value="Chromosome"/>
</dbReference>
<keyword evidence="3 6" id="KW-0812">Transmembrane</keyword>
<reference evidence="7 8" key="1">
    <citation type="journal article" date="2012" name="J. Bacteriol.">
        <title>Genome sequence of the pathogenic Herbaspirillum seropedicae strain Os34, isolated from rice roots.</title>
        <authorList>
            <person name="Ye W."/>
            <person name="Ye S."/>
            <person name="Liu J."/>
            <person name="Chang S."/>
            <person name="Chen M."/>
            <person name="Zhu B."/>
            <person name="Guo L."/>
            <person name="An Q."/>
        </authorList>
    </citation>
    <scope>NUCLEOTIDE SEQUENCE [LARGE SCALE GENOMIC DNA]</scope>
    <source>
        <strain evidence="7 8">Os34</strain>
    </source>
</reference>
<accession>A0A6M3ZW88</accession>
<protein>
    <submittedName>
        <fullName evidence="7">LysE family translocator</fullName>
    </submittedName>
</protein>
<feature type="transmembrane region" description="Helical" evidence="6">
    <location>
        <begin position="131"/>
        <end position="148"/>
    </location>
</feature>
<dbReference type="Pfam" id="PF01810">
    <property type="entry name" value="LysE"/>
    <property type="match status" value="1"/>
</dbReference>